<proteinExistence type="predicted"/>
<comment type="caution">
    <text evidence="2">The sequence shown here is derived from an EMBL/GenBank/DDBJ whole genome shotgun (WGS) entry which is preliminary data.</text>
</comment>
<dbReference type="AlphaFoldDB" id="A0ABD5VKI2"/>
<name>A0ABD5VKI2_9EURY</name>
<dbReference type="RefSeq" id="WP_336351483.1">
    <property type="nucleotide sequence ID" value="NZ_JAZAQL010000003.1"/>
</dbReference>
<dbReference type="EMBL" id="JBHSXN010000003">
    <property type="protein sequence ID" value="MFC6954536.1"/>
    <property type="molecule type" value="Genomic_DNA"/>
</dbReference>
<sequence length="175" mass="19151">MKKGSGDDPFADLDEEASGDDDSAADPQGSDAEEAVPADAAEDADPSTTERYTDSDGVDSGEGQSGTDDSGRETADKADVTDRGRDDGQTKAEADGIPWVLRRSRVKEDRENVHQFFLREEYSTREDEIIEAVAGELDMRQKDLQKLDVREAMVASADPEAIAAVLREWGYEYLK</sequence>
<dbReference type="Proteomes" id="UP001596395">
    <property type="component" value="Unassembled WGS sequence"/>
</dbReference>
<organism evidence="2 3">
    <name type="scientific">Halorubellus litoreus</name>
    <dbReference type="NCBI Taxonomy" id="755308"/>
    <lineage>
        <taxon>Archaea</taxon>
        <taxon>Methanobacteriati</taxon>
        <taxon>Methanobacteriota</taxon>
        <taxon>Stenosarchaea group</taxon>
        <taxon>Halobacteria</taxon>
        <taxon>Halobacteriales</taxon>
        <taxon>Halorubellaceae</taxon>
        <taxon>Halorubellus</taxon>
    </lineage>
</organism>
<evidence type="ECO:0000313" key="3">
    <source>
        <dbReference type="Proteomes" id="UP001596395"/>
    </source>
</evidence>
<evidence type="ECO:0000313" key="2">
    <source>
        <dbReference type="EMBL" id="MFC6954536.1"/>
    </source>
</evidence>
<gene>
    <name evidence="2" type="ORF">ACFQGB_16855</name>
</gene>
<feature type="compositionally biased region" description="Acidic residues" evidence="1">
    <location>
        <begin position="9"/>
        <end position="24"/>
    </location>
</feature>
<accession>A0ABD5VKI2</accession>
<feature type="compositionally biased region" description="Basic and acidic residues" evidence="1">
    <location>
        <begin position="69"/>
        <end position="94"/>
    </location>
</feature>
<reference evidence="2 3" key="1">
    <citation type="journal article" date="2019" name="Int. J. Syst. Evol. Microbiol.">
        <title>The Global Catalogue of Microorganisms (GCM) 10K type strain sequencing project: providing services to taxonomists for standard genome sequencing and annotation.</title>
        <authorList>
            <consortium name="The Broad Institute Genomics Platform"/>
            <consortium name="The Broad Institute Genome Sequencing Center for Infectious Disease"/>
            <person name="Wu L."/>
            <person name="Ma J."/>
        </authorList>
    </citation>
    <scope>NUCLEOTIDE SEQUENCE [LARGE SCALE GENOMIC DNA]</scope>
    <source>
        <strain evidence="2 3">GX26</strain>
    </source>
</reference>
<evidence type="ECO:0000256" key="1">
    <source>
        <dbReference type="SAM" id="MobiDB-lite"/>
    </source>
</evidence>
<protein>
    <submittedName>
        <fullName evidence="2">Uncharacterized protein</fullName>
    </submittedName>
</protein>
<dbReference type="Pfam" id="PF25925">
    <property type="entry name" value="DUF7970"/>
    <property type="match status" value="1"/>
</dbReference>
<feature type="region of interest" description="Disordered" evidence="1">
    <location>
        <begin position="1"/>
        <end position="95"/>
    </location>
</feature>
<keyword evidence="3" id="KW-1185">Reference proteome</keyword>
<feature type="compositionally biased region" description="Acidic residues" evidence="1">
    <location>
        <begin position="31"/>
        <end position="45"/>
    </location>
</feature>
<dbReference type="InterPro" id="IPR058276">
    <property type="entry name" value="DUF7970"/>
</dbReference>